<evidence type="ECO:0000256" key="7">
    <source>
        <dbReference type="SAM" id="MobiDB-lite"/>
    </source>
</evidence>
<dbReference type="GO" id="GO:0009451">
    <property type="term" value="P:RNA modification"/>
    <property type="evidence" value="ECO:0007669"/>
    <property type="project" value="InterPro"/>
</dbReference>
<dbReference type="SUPFAM" id="SSF48452">
    <property type="entry name" value="TPR-like"/>
    <property type="match status" value="1"/>
</dbReference>
<name>A0AAV7FH60_ARIFI</name>
<keyword evidence="3" id="KW-0238">DNA-binding</keyword>
<keyword evidence="5" id="KW-0539">Nucleus</keyword>
<keyword evidence="8" id="KW-0812">Transmembrane</keyword>
<proteinExistence type="predicted"/>
<accession>A0AAV7FH60</accession>
<feature type="repeat" description="PPR" evidence="6">
    <location>
        <begin position="186"/>
        <end position="220"/>
    </location>
</feature>
<dbReference type="PROSITE" id="PS51005">
    <property type="entry name" value="NAC"/>
    <property type="match status" value="1"/>
</dbReference>
<feature type="region of interest" description="Disordered" evidence="7">
    <location>
        <begin position="869"/>
        <end position="934"/>
    </location>
</feature>
<evidence type="ECO:0000256" key="5">
    <source>
        <dbReference type="ARBA" id="ARBA00023242"/>
    </source>
</evidence>
<feature type="repeat" description="PPR" evidence="6">
    <location>
        <begin position="288"/>
        <end position="322"/>
    </location>
</feature>
<dbReference type="EMBL" id="JAINDJ010000002">
    <property type="protein sequence ID" value="KAG9459167.1"/>
    <property type="molecule type" value="Genomic_DNA"/>
</dbReference>
<dbReference type="InterPro" id="IPR002885">
    <property type="entry name" value="PPR_rpt"/>
</dbReference>
<keyword evidence="4" id="KW-0804">Transcription</keyword>
<dbReference type="PROSITE" id="PS51375">
    <property type="entry name" value="PPR"/>
    <property type="match status" value="6"/>
</dbReference>
<dbReference type="Pfam" id="PF14432">
    <property type="entry name" value="DYW_deaminase"/>
    <property type="match status" value="1"/>
</dbReference>
<evidence type="ECO:0000256" key="2">
    <source>
        <dbReference type="ARBA" id="ARBA00023015"/>
    </source>
</evidence>
<dbReference type="InterPro" id="IPR011990">
    <property type="entry name" value="TPR-like_helical_dom_sf"/>
</dbReference>
<dbReference type="Pfam" id="PF01535">
    <property type="entry name" value="PPR"/>
    <property type="match status" value="4"/>
</dbReference>
<dbReference type="InterPro" id="IPR003441">
    <property type="entry name" value="NAC-dom"/>
</dbReference>
<protein>
    <recommendedName>
        <fullName evidence="9">NAC domain-containing protein</fullName>
    </recommendedName>
</protein>
<dbReference type="InterPro" id="IPR046960">
    <property type="entry name" value="PPR_At4g14850-like_plant"/>
</dbReference>
<evidence type="ECO:0000256" key="3">
    <source>
        <dbReference type="ARBA" id="ARBA00023125"/>
    </source>
</evidence>
<keyword evidence="8" id="KW-0472">Membrane</keyword>
<comment type="caution">
    <text evidence="10">The sequence shown here is derived from an EMBL/GenBank/DDBJ whole genome shotgun (WGS) entry which is preliminary data.</text>
</comment>
<dbReference type="FunFam" id="1.25.40.10:FF:000227">
    <property type="entry name" value="Pentatricopeptide repeat-containing protein At3g13880"/>
    <property type="match status" value="1"/>
</dbReference>
<dbReference type="Pfam" id="PF13041">
    <property type="entry name" value="PPR_2"/>
    <property type="match status" value="2"/>
</dbReference>
<dbReference type="FunFam" id="1.25.40.10:FF:000031">
    <property type="entry name" value="Pentatricopeptide repeat-containing protein mitochondrial"/>
    <property type="match status" value="1"/>
</dbReference>
<dbReference type="InterPro" id="IPR046848">
    <property type="entry name" value="E_motif"/>
</dbReference>
<dbReference type="GO" id="GO:0008270">
    <property type="term" value="F:zinc ion binding"/>
    <property type="evidence" value="ECO:0007669"/>
    <property type="project" value="InterPro"/>
</dbReference>
<dbReference type="InterPro" id="IPR032867">
    <property type="entry name" value="DYW_dom"/>
</dbReference>
<evidence type="ECO:0000256" key="4">
    <source>
        <dbReference type="ARBA" id="ARBA00023163"/>
    </source>
</evidence>
<feature type="region of interest" description="Disordered" evidence="7">
    <location>
        <begin position="961"/>
        <end position="997"/>
    </location>
</feature>
<dbReference type="InterPro" id="IPR036093">
    <property type="entry name" value="NAC_dom_sf"/>
</dbReference>
<sequence length="1075" mass="119967">MAISLPVSTAAATGAADSGSSNLSPAYLLRTVSDVKSLKQVHARILKSPDDARAEECGSKLVSLYSLFGQMDYAELCFERIPVKTCFTWNMMIRGFTTHGFHQKALEFYSDMLDAHILPDRFTFPFVFKACSAIGAWGEAQEAHGRVIRTGLSSDVYISTSLVDFYAKLGGINPARRLFDGASLKNVVTWNAMIAGYAFNELDSEAVKVFRLMMEVGPEPNSSTLVAVLPAVARLGALDEGKFIHEWLGKRGGTEMNVSVSNSLITMYGKCGELENARKLFDEMPERSDVSWTAIISAYAQNGIVSEALKLLHEMQILGFKPASATVASILPVCAGLVDLKQGLEIHGYCIRNGFASDLVVATALVDMYAKCGCLGKAKQVFEEMLERNVICWNAMISAYGLHGYGKEALKLLLKMKETGIKPNGSTFVSIINACSHAGLVTEGIKCFNLMTEEFSIDPETKHFACVVDMLGRAGHLEEAYQFIKQMPVAPDAVIWGALLASCKVHNNLELGEKAAEEIFKLKADDPGYYVLLANMYADRGRWDEERKVREMMREKQLKKQPGCSWLEHGNTVHSFISGDFRHPEWETIYEKMEEVDSRLEEEGYVPSTNFALDAAEGEMKTERLAVHSERIALAFGLMKGKDGVPIRIAKNLRVCGDCHAVFKLVSRIYGSEIVLRDSNRFHRFENGVAPVPDGGNCGGNASGSEGFRLLEAVSCPGFRFRPTDEELLSHYLKKKVKGEEDKCLQMISEVDFCNIEPWDLPSMSIIQTKDQEWYFFSPRGKKYPKGSQTRRATRTGYWKATGKERPVKSGNKVLGTKRTLVFYRGRAPKGERSDWITHEFSLRGSKFDVPQDSFVLCRLCKKQCPSAQKGQDVNQIDMSPGSEGNGDEQSPTDTYEQETKSKNSSSEEMQLGANETSSSQDKEFPHEKQNPSFEGDNLFAEILEDNIVDIDDFPRYENLSELPQPRNEVDLWSPSEDPTPPQQLENIDTSLTPSQGTASRRIKLHHHRFWLQELKKQETRKGVLEEAIPWDVSLGQEGRRHRLSLMEGSSQSVLTILFCLALMILLVVLVLTFV</sequence>
<dbReference type="NCBIfam" id="TIGR00756">
    <property type="entry name" value="PPR"/>
    <property type="match status" value="6"/>
</dbReference>
<feature type="compositionally biased region" description="Polar residues" evidence="7">
    <location>
        <begin position="869"/>
        <end position="878"/>
    </location>
</feature>
<dbReference type="Pfam" id="PF02365">
    <property type="entry name" value="NAM"/>
    <property type="match status" value="1"/>
</dbReference>
<feature type="repeat" description="PPR" evidence="6">
    <location>
        <begin position="257"/>
        <end position="287"/>
    </location>
</feature>
<feature type="compositionally biased region" description="Basic and acidic residues" evidence="7">
    <location>
        <begin position="921"/>
        <end position="930"/>
    </location>
</feature>
<feature type="repeat" description="PPR" evidence="6">
    <location>
        <begin position="85"/>
        <end position="119"/>
    </location>
</feature>
<dbReference type="PANTHER" id="PTHR47926:SF347">
    <property type="entry name" value="PENTATRICOPEPTIDE REPEAT-CONTAINING PROTEIN"/>
    <property type="match status" value="1"/>
</dbReference>
<evidence type="ECO:0000256" key="6">
    <source>
        <dbReference type="PROSITE-ProRule" id="PRU00708"/>
    </source>
</evidence>
<evidence type="ECO:0000256" key="8">
    <source>
        <dbReference type="SAM" id="Phobius"/>
    </source>
</evidence>
<feature type="repeat" description="PPR" evidence="6">
    <location>
        <begin position="389"/>
        <end position="423"/>
    </location>
</feature>
<dbReference type="GO" id="GO:0003677">
    <property type="term" value="F:DNA binding"/>
    <property type="evidence" value="ECO:0007669"/>
    <property type="project" value="UniProtKB-KW"/>
</dbReference>
<dbReference type="GO" id="GO:0003723">
    <property type="term" value="F:RNA binding"/>
    <property type="evidence" value="ECO:0007669"/>
    <property type="project" value="InterPro"/>
</dbReference>
<reference evidence="10 11" key="1">
    <citation type="submission" date="2021-07" db="EMBL/GenBank/DDBJ databases">
        <title>The Aristolochia fimbriata genome: insights into angiosperm evolution, floral development and chemical biosynthesis.</title>
        <authorList>
            <person name="Jiao Y."/>
        </authorList>
    </citation>
    <scope>NUCLEOTIDE SEQUENCE [LARGE SCALE GENOMIC DNA]</scope>
    <source>
        <strain evidence="10">IBCAS-2021</strain>
        <tissue evidence="10">Leaf</tissue>
    </source>
</reference>
<dbReference type="AlphaFoldDB" id="A0AAV7FH60"/>
<feature type="domain" description="NAC" evidence="9">
    <location>
        <begin position="715"/>
        <end position="863"/>
    </location>
</feature>
<feature type="compositionally biased region" description="Polar residues" evidence="7">
    <location>
        <begin position="983"/>
        <end position="997"/>
    </location>
</feature>
<keyword evidence="11" id="KW-1185">Reference proteome</keyword>
<keyword evidence="8" id="KW-1133">Transmembrane helix</keyword>
<dbReference type="Gene3D" id="2.170.150.80">
    <property type="entry name" value="NAC domain"/>
    <property type="match status" value="1"/>
</dbReference>
<dbReference type="Pfam" id="PF20431">
    <property type="entry name" value="E_motif"/>
    <property type="match status" value="1"/>
</dbReference>
<gene>
    <name evidence="10" type="ORF">H6P81_003675</name>
</gene>
<evidence type="ECO:0000313" key="10">
    <source>
        <dbReference type="EMBL" id="KAG9459167.1"/>
    </source>
</evidence>
<evidence type="ECO:0000313" key="11">
    <source>
        <dbReference type="Proteomes" id="UP000825729"/>
    </source>
</evidence>
<feature type="repeat" description="PPR" evidence="6">
    <location>
        <begin position="358"/>
        <end position="388"/>
    </location>
</feature>
<feature type="compositionally biased region" description="Polar residues" evidence="7">
    <location>
        <begin position="903"/>
        <end position="920"/>
    </location>
</feature>
<dbReference type="GO" id="GO:0006355">
    <property type="term" value="P:regulation of DNA-templated transcription"/>
    <property type="evidence" value="ECO:0007669"/>
    <property type="project" value="InterPro"/>
</dbReference>
<organism evidence="10 11">
    <name type="scientific">Aristolochia fimbriata</name>
    <name type="common">White veined hardy Dutchman's pipe vine</name>
    <dbReference type="NCBI Taxonomy" id="158543"/>
    <lineage>
        <taxon>Eukaryota</taxon>
        <taxon>Viridiplantae</taxon>
        <taxon>Streptophyta</taxon>
        <taxon>Embryophyta</taxon>
        <taxon>Tracheophyta</taxon>
        <taxon>Spermatophyta</taxon>
        <taxon>Magnoliopsida</taxon>
        <taxon>Magnoliidae</taxon>
        <taxon>Piperales</taxon>
        <taxon>Aristolochiaceae</taxon>
        <taxon>Aristolochia</taxon>
    </lineage>
</organism>
<dbReference type="FunFam" id="1.25.40.10:FF:000366">
    <property type="entry name" value="Pentatricopeptide (PPR) repeat-containing protein"/>
    <property type="match status" value="1"/>
</dbReference>
<dbReference type="PANTHER" id="PTHR47926">
    <property type="entry name" value="PENTATRICOPEPTIDE REPEAT-CONTAINING PROTEIN"/>
    <property type="match status" value="1"/>
</dbReference>
<keyword evidence="1" id="KW-0677">Repeat</keyword>
<dbReference type="Proteomes" id="UP000825729">
    <property type="component" value="Unassembled WGS sequence"/>
</dbReference>
<keyword evidence="2" id="KW-0805">Transcription regulation</keyword>
<dbReference type="SUPFAM" id="SSF101941">
    <property type="entry name" value="NAC domain"/>
    <property type="match status" value="1"/>
</dbReference>
<evidence type="ECO:0000259" key="9">
    <source>
        <dbReference type="PROSITE" id="PS51005"/>
    </source>
</evidence>
<dbReference type="Gene3D" id="1.25.40.10">
    <property type="entry name" value="Tetratricopeptide repeat domain"/>
    <property type="match status" value="4"/>
</dbReference>
<feature type="transmembrane region" description="Helical" evidence="8">
    <location>
        <begin position="1054"/>
        <end position="1074"/>
    </location>
</feature>
<evidence type="ECO:0000256" key="1">
    <source>
        <dbReference type="ARBA" id="ARBA00022737"/>
    </source>
</evidence>
<dbReference type="FunFam" id="1.25.40.10:FF:000427">
    <property type="entry name" value="Pentatricopeptide repeat-containing protein chloroplastic"/>
    <property type="match status" value="1"/>
</dbReference>